<dbReference type="RefSeq" id="WP_184163940.1">
    <property type="nucleotide sequence ID" value="NZ_JACHLD010000005.1"/>
</dbReference>
<gene>
    <name evidence="2" type="ORF">HNP37_003136</name>
</gene>
<protein>
    <recommendedName>
        <fullName evidence="4">DUF3592 domain-containing protein</fullName>
    </recommendedName>
</protein>
<keyword evidence="3" id="KW-1185">Reference proteome</keyword>
<evidence type="ECO:0008006" key="4">
    <source>
        <dbReference type="Google" id="ProtNLM"/>
    </source>
</evidence>
<proteinExistence type="predicted"/>
<accession>A0A7W7IYS1</accession>
<keyword evidence="1" id="KW-0472">Membrane</keyword>
<comment type="caution">
    <text evidence="2">The sequence shown here is derived from an EMBL/GenBank/DDBJ whole genome shotgun (WGS) entry which is preliminary data.</text>
</comment>
<keyword evidence="1" id="KW-0812">Transmembrane</keyword>
<evidence type="ECO:0000313" key="3">
    <source>
        <dbReference type="Proteomes" id="UP000561681"/>
    </source>
</evidence>
<dbReference type="AlphaFoldDB" id="A0A7W7IYS1"/>
<feature type="transmembrane region" description="Helical" evidence="1">
    <location>
        <begin position="135"/>
        <end position="157"/>
    </location>
</feature>
<evidence type="ECO:0000313" key="2">
    <source>
        <dbReference type="EMBL" id="MBB4803061.1"/>
    </source>
</evidence>
<dbReference type="EMBL" id="JACHLD010000005">
    <property type="protein sequence ID" value="MBB4803061.1"/>
    <property type="molecule type" value="Genomic_DNA"/>
</dbReference>
<reference evidence="2 3" key="1">
    <citation type="submission" date="2020-08" db="EMBL/GenBank/DDBJ databases">
        <title>Functional genomics of gut bacteria from endangered species of beetles.</title>
        <authorList>
            <person name="Carlos-Shanley C."/>
        </authorList>
    </citation>
    <scope>NUCLEOTIDE SEQUENCE [LARGE SCALE GENOMIC DNA]</scope>
    <source>
        <strain evidence="2 3">S00142</strain>
    </source>
</reference>
<feature type="transmembrane region" description="Helical" evidence="1">
    <location>
        <begin position="7"/>
        <end position="25"/>
    </location>
</feature>
<keyword evidence="1" id="KW-1133">Transmembrane helix</keyword>
<name>A0A7W7IYS1_9FLAO</name>
<evidence type="ECO:0000256" key="1">
    <source>
        <dbReference type="SAM" id="Phobius"/>
    </source>
</evidence>
<sequence length="176" mass="19655">MLFDKKYATFFFPFFFIVFVAFSFYNILISLLLVGLLFVILSIAAHNFLDDISKNGIESTGKIVSYTSDDEGHKTPNIEYQTADGRNFVGQPFVHGTFHLSKFNSYQKNINTKIAILYSAKSPEKFIVKEVKTSSLALSILIIIGLALIVYAVVGLLGCDDVFEVALNSIKKAFEN</sequence>
<dbReference type="Proteomes" id="UP000561681">
    <property type="component" value="Unassembled WGS sequence"/>
</dbReference>
<organism evidence="2 3">
    <name type="scientific">Flavobacterium nitrogenifigens</name>
    <dbReference type="NCBI Taxonomy" id="1617283"/>
    <lineage>
        <taxon>Bacteria</taxon>
        <taxon>Pseudomonadati</taxon>
        <taxon>Bacteroidota</taxon>
        <taxon>Flavobacteriia</taxon>
        <taxon>Flavobacteriales</taxon>
        <taxon>Flavobacteriaceae</taxon>
        <taxon>Flavobacterium</taxon>
    </lineage>
</organism>